<dbReference type="EMBL" id="KB445792">
    <property type="protein sequence ID" value="EMD40537.1"/>
    <property type="molecule type" value="Genomic_DNA"/>
</dbReference>
<reference evidence="1 2" key="1">
    <citation type="journal article" date="2012" name="Proc. Natl. Acad. Sci. U.S.A.">
        <title>Comparative genomics of Ceriporiopsis subvermispora and Phanerochaete chrysosporium provide insight into selective ligninolysis.</title>
        <authorList>
            <person name="Fernandez-Fueyo E."/>
            <person name="Ruiz-Duenas F.J."/>
            <person name="Ferreira P."/>
            <person name="Floudas D."/>
            <person name="Hibbett D.S."/>
            <person name="Canessa P."/>
            <person name="Larrondo L.F."/>
            <person name="James T.Y."/>
            <person name="Seelenfreund D."/>
            <person name="Lobos S."/>
            <person name="Polanco R."/>
            <person name="Tello M."/>
            <person name="Honda Y."/>
            <person name="Watanabe T."/>
            <person name="Watanabe T."/>
            <person name="Ryu J.S."/>
            <person name="Kubicek C.P."/>
            <person name="Schmoll M."/>
            <person name="Gaskell J."/>
            <person name="Hammel K.E."/>
            <person name="St John F.J."/>
            <person name="Vanden Wymelenberg A."/>
            <person name="Sabat G."/>
            <person name="Splinter BonDurant S."/>
            <person name="Syed K."/>
            <person name="Yadav J.S."/>
            <person name="Doddapaneni H."/>
            <person name="Subramanian V."/>
            <person name="Lavin J.L."/>
            <person name="Oguiza J.A."/>
            <person name="Perez G."/>
            <person name="Pisabarro A.G."/>
            <person name="Ramirez L."/>
            <person name="Santoyo F."/>
            <person name="Master E."/>
            <person name="Coutinho P.M."/>
            <person name="Henrissat B."/>
            <person name="Lombard V."/>
            <person name="Magnuson J.K."/>
            <person name="Kuees U."/>
            <person name="Hori C."/>
            <person name="Igarashi K."/>
            <person name="Samejima M."/>
            <person name="Held B.W."/>
            <person name="Barry K.W."/>
            <person name="LaButti K.M."/>
            <person name="Lapidus A."/>
            <person name="Lindquist E.A."/>
            <person name="Lucas S.M."/>
            <person name="Riley R."/>
            <person name="Salamov A.A."/>
            <person name="Hoffmeister D."/>
            <person name="Schwenk D."/>
            <person name="Hadar Y."/>
            <person name="Yarden O."/>
            <person name="de Vries R.P."/>
            <person name="Wiebenga A."/>
            <person name="Stenlid J."/>
            <person name="Eastwood D."/>
            <person name="Grigoriev I.V."/>
            <person name="Berka R.M."/>
            <person name="Blanchette R.A."/>
            <person name="Kersten P."/>
            <person name="Martinez A.T."/>
            <person name="Vicuna R."/>
            <person name="Cullen D."/>
        </authorList>
    </citation>
    <scope>NUCLEOTIDE SEQUENCE [LARGE SCALE GENOMIC DNA]</scope>
    <source>
        <strain evidence="1 2">B</strain>
    </source>
</reference>
<sequence length="187" mass="20785">MTRSLQDCYSASEKIALDALNTRAQELETEETDIADSRTRFEAERLLDFYDELCSPEMAAEAPGVVQKFLQSEDVCVRLVSEALDLSSRSPNVGMHVTAYNDLLDRMDVALSELSLLDSSLVSLTTRAVPDGSRVVPVFVALLRVIRAYCSNLSSAISLVGSCKDAMCTHMYYYSRRLCNPNPRVEL</sequence>
<keyword evidence="2" id="KW-1185">Reference proteome</keyword>
<dbReference type="OrthoDB" id="2803656at2759"/>
<organism evidence="1 2">
    <name type="scientific">Ceriporiopsis subvermispora (strain B)</name>
    <name type="common">White-rot fungus</name>
    <name type="synonym">Gelatoporia subvermispora</name>
    <dbReference type="NCBI Taxonomy" id="914234"/>
    <lineage>
        <taxon>Eukaryota</taxon>
        <taxon>Fungi</taxon>
        <taxon>Dikarya</taxon>
        <taxon>Basidiomycota</taxon>
        <taxon>Agaricomycotina</taxon>
        <taxon>Agaricomycetes</taxon>
        <taxon>Polyporales</taxon>
        <taxon>Gelatoporiaceae</taxon>
        <taxon>Gelatoporia</taxon>
    </lineage>
</organism>
<name>M2RQ21_CERS8</name>
<proteinExistence type="predicted"/>
<gene>
    <name evidence="1" type="ORF">CERSUDRAFT_111137</name>
</gene>
<feature type="non-terminal residue" evidence="1">
    <location>
        <position position="187"/>
    </location>
</feature>
<protein>
    <submittedName>
        <fullName evidence="1">Uncharacterized protein</fullName>
    </submittedName>
</protein>
<evidence type="ECO:0000313" key="1">
    <source>
        <dbReference type="EMBL" id="EMD40537.1"/>
    </source>
</evidence>
<accession>M2RQ21</accession>
<dbReference type="STRING" id="914234.M2RQ21"/>
<evidence type="ECO:0000313" key="2">
    <source>
        <dbReference type="Proteomes" id="UP000016930"/>
    </source>
</evidence>
<dbReference type="AlphaFoldDB" id="M2RQ21"/>
<dbReference type="HOGENOM" id="CLU_1450920_0_0_1"/>
<dbReference type="Proteomes" id="UP000016930">
    <property type="component" value="Unassembled WGS sequence"/>
</dbReference>